<dbReference type="InterPro" id="IPR011037">
    <property type="entry name" value="Pyrv_Knase-like_insert_dom_sf"/>
</dbReference>
<evidence type="ECO:0000313" key="4">
    <source>
        <dbReference type="Proteomes" id="UP000198802"/>
    </source>
</evidence>
<dbReference type="Pfam" id="PF03473">
    <property type="entry name" value="MOSC"/>
    <property type="match status" value="1"/>
</dbReference>
<evidence type="ECO:0000313" key="3">
    <source>
        <dbReference type="EMBL" id="CUU57220.1"/>
    </source>
</evidence>
<dbReference type="GO" id="GO:0003824">
    <property type="term" value="F:catalytic activity"/>
    <property type="evidence" value="ECO:0007669"/>
    <property type="project" value="InterPro"/>
</dbReference>
<name>A0A0S4QPJ0_9ACTN</name>
<dbReference type="GO" id="GO:0030170">
    <property type="term" value="F:pyridoxal phosphate binding"/>
    <property type="evidence" value="ECO:0007669"/>
    <property type="project" value="InterPro"/>
</dbReference>
<feature type="compositionally biased region" description="Gly residues" evidence="1">
    <location>
        <begin position="1"/>
        <end position="12"/>
    </location>
</feature>
<evidence type="ECO:0000256" key="1">
    <source>
        <dbReference type="SAM" id="MobiDB-lite"/>
    </source>
</evidence>
<dbReference type="RefSeq" id="WP_091278345.1">
    <property type="nucleotide sequence ID" value="NZ_FAOZ01000011.1"/>
</dbReference>
<gene>
    <name evidence="3" type="ORF">Ga0074812_11156</name>
</gene>
<dbReference type="AlphaFoldDB" id="A0A0S4QPJ0"/>
<accession>A0A0S4QPJ0</accession>
<keyword evidence="4" id="KW-1185">Reference proteome</keyword>
<dbReference type="Pfam" id="PF03476">
    <property type="entry name" value="MOSC_N"/>
    <property type="match status" value="1"/>
</dbReference>
<dbReference type="GO" id="GO:0030151">
    <property type="term" value="F:molybdenum ion binding"/>
    <property type="evidence" value="ECO:0007669"/>
    <property type="project" value="InterPro"/>
</dbReference>
<feature type="region of interest" description="Disordered" evidence="1">
    <location>
        <begin position="1"/>
        <end position="25"/>
    </location>
</feature>
<evidence type="ECO:0000259" key="2">
    <source>
        <dbReference type="PROSITE" id="PS51340"/>
    </source>
</evidence>
<sequence length="294" mass="31326">MGTAAGLGAGGEAGDEAGRAGSPPPGRVVRLYRYPVKGFSPEELTEVSLTPGDGVPGDRMFALARPDTEFIEDEPVFLPKTRFVMLQKDEAIARIRTCYDPAAGTLTFGLGTPGGQVRADLTTPAGRAVFEEFVQSQLGPGLGGRPRLVAARRHHRFTDAGGAGEAFMHAVSVINLASVRDLAERIGQPVDPLRFRGNVYVDGIRPWAELDWTGQEFALGAARVRVLARTPRCAATTVNPDTGDRDIRILKELSSHYGHTDCGIYVTVLTGATLRPGTSLTPPGGYEEALPCES</sequence>
<proteinExistence type="predicted"/>
<dbReference type="InterPro" id="IPR005303">
    <property type="entry name" value="MOCOS_middle"/>
</dbReference>
<dbReference type="InterPro" id="IPR005302">
    <property type="entry name" value="MoCF_Sase_C"/>
</dbReference>
<feature type="domain" description="MOSC" evidence="2">
    <location>
        <begin position="123"/>
        <end position="283"/>
    </location>
</feature>
<protein>
    <recommendedName>
        <fullName evidence="2">MOSC domain-containing protein</fullName>
    </recommendedName>
</protein>
<dbReference type="Proteomes" id="UP000198802">
    <property type="component" value="Unassembled WGS sequence"/>
</dbReference>
<dbReference type="PROSITE" id="PS51340">
    <property type="entry name" value="MOSC"/>
    <property type="match status" value="1"/>
</dbReference>
<dbReference type="SUPFAM" id="SSF50800">
    <property type="entry name" value="PK beta-barrel domain-like"/>
    <property type="match status" value="1"/>
</dbReference>
<organism evidence="3 4">
    <name type="scientific">Parafrankia irregularis</name>
    <dbReference type="NCBI Taxonomy" id="795642"/>
    <lineage>
        <taxon>Bacteria</taxon>
        <taxon>Bacillati</taxon>
        <taxon>Actinomycetota</taxon>
        <taxon>Actinomycetes</taxon>
        <taxon>Frankiales</taxon>
        <taxon>Frankiaceae</taxon>
        <taxon>Parafrankia</taxon>
    </lineage>
</organism>
<reference evidence="4" key="1">
    <citation type="submission" date="2015-11" db="EMBL/GenBank/DDBJ databases">
        <authorList>
            <person name="Varghese N."/>
        </authorList>
    </citation>
    <scope>NUCLEOTIDE SEQUENCE [LARGE SCALE GENOMIC DNA]</scope>
    <source>
        <strain evidence="4">DSM 45899</strain>
    </source>
</reference>
<dbReference type="Gene3D" id="2.40.33.20">
    <property type="entry name" value="PK beta-barrel domain-like"/>
    <property type="match status" value="1"/>
</dbReference>
<dbReference type="EMBL" id="FAOZ01000011">
    <property type="protein sequence ID" value="CUU57220.1"/>
    <property type="molecule type" value="Genomic_DNA"/>
</dbReference>